<evidence type="ECO:0008006" key="3">
    <source>
        <dbReference type="Google" id="ProtNLM"/>
    </source>
</evidence>
<dbReference type="Proteomes" id="UP000230595">
    <property type="component" value="Unassembled WGS sequence"/>
</dbReference>
<dbReference type="Gene3D" id="2.60.120.200">
    <property type="match status" value="1"/>
</dbReference>
<reference evidence="2" key="1">
    <citation type="submission" date="2017-09" db="EMBL/GenBank/DDBJ databases">
        <title>Depth-based differentiation of microbial function through sediment-hosted aquifers and enrichment of novel symbionts in the deep terrestrial subsurface.</title>
        <authorList>
            <person name="Probst A.J."/>
            <person name="Ladd B."/>
            <person name="Jarett J.K."/>
            <person name="Geller-Mcgrath D.E."/>
            <person name="Sieber C.M.K."/>
            <person name="Emerson J.B."/>
            <person name="Anantharaman K."/>
            <person name="Thomas B.C."/>
            <person name="Malmstrom R."/>
            <person name="Stieglmeier M."/>
            <person name="Klingl A."/>
            <person name="Woyke T."/>
            <person name="Ryan C.M."/>
            <person name="Banfield J.F."/>
        </authorList>
    </citation>
    <scope>NUCLEOTIDE SEQUENCE [LARGE SCALE GENOMIC DNA]</scope>
</reference>
<dbReference type="Pfam" id="PF13385">
    <property type="entry name" value="Laminin_G_3"/>
    <property type="match status" value="1"/>
</dbReference>
<comment type="caution">
    <text evidence="1">The sequence shown here is derived from an EMBL/GenBank/DDBJ whole genome shotgun (WGS) entry which is preliminary data.</text>
</comment>
<accession>A0A2M7CQ85</accession>
<organism evidence="1 2">
    <name type="scientific">Candidatus Wolfebacteria bacterium CG02_land_8_20_14_3_00_37_12</name>
    <dbReference type="NCBI Taxonomy" id="1975066"/>
    <lineage>
        <taxon>Bacteria</taxon>
        <taxon>Candidatus Wolfeibacteriota</taxon>
    </lineage>
</organism>
<dbReference type="InterPro" id="IPR013320">
    <property type="entry name" value="ConA-like_dom_sf"/>
</dbReference>
<gene>
    <name evidence="1" type="ORF">COS33_01070</name>
</gene>
<feature type="non-terminal residue" evidence="1">
    <location>
        <position position="263"/>
    </location>
</feature>
<dbReference type="AlphaFoldDB" id="A0A2M7CQ85"/>
<protein>
    <recommendedName>
        <fullName evidence="3">LamG-like jellyroll fold domain-containing protein</fullName>
    </recommendedName>
</protein>
<dbReference type="SUPFAM" id="SSF49899">
    <property type="entry name" value="Concanavalin A-like lectins/glucanases"/>
    <property type="match status" value="1"/>
</dbReference>
<proteinExistence type="predicted"/>
<evidence type="ECO:0000313" key="2">
    <source>
        <dbReference type="Proteomes" id="UP000230595"/>
    </source>
</evidence>
<name>A0A2M7CQ85_9BACT</name>
<dbReference type="EMBL" id="PEUH01000021">
    <property type="protein sequence ID" value="PIV31834.1"/>
    <property type="molecule type" value="Genomic_DNA"/>
</dbReference>
<evidence type="ECO:0000313" key="1">
    <source>
        <dbReference type="EMBL" id="PIV31834.1"/>
    </source>
</evidence>
<sequence>MFAIKNGNVGINTTNPNEKLTVEGVLSIKESDIAPSTTSGYGKLYTKPLDNYTKLLLHMDGDNNSTMFIDSSLTPKTVTVYGNTVIDRARSKLGVASAYFDGTEDYLSIPDSEDWNFGSGDFTIDGWINLNNTSGAQDIVAQYTDANNRMQFYNTSGTLNMNFLVGGVYIANYYTTDPVLSAGTWHHIAFIRNGSNAYIFLDGVSQLLSSLATFGTKDMGNYSGDLTIGNINLASYLNGYLDELRVSKGVARWTANFTPPTSQ</sequence>